<dbReference type="Gene3D" id="1.10.287.950">
    <property type="entry name" value="Methyl-accepting chemotaxis protein"/>
    <property type="match status" value="1"/>
</dbReference>
<gene>
    <name evidence="13" type="ORF">P4S50_10805</name>
</gene>
<comment type="similarity">
    <text evidence="8">Belongs to the methyl-accepting chemotaxis (MCP) protein family.</text>
</comment>
<evidence type="ECO:0000256" key="10">
    <source>
        <dbReference type="SAM" id="Phobius"/>
    </source>
</evidence>
<dbReference type="InterPro" id="IPR003660">
    <property type="entry name" value="HAMP_dom"/>
</dbReference>
<keyword evidence="4 10" id="KW-0812">Transmembrane</keyword>
<dbReference type="SUPFAM" id="SSF103190">
    <property type="entry name" value="Sensory domain-like"/>
    <property type="match status" value="1"/>
</dbReference>
<dbReference type="InterPro" id="IPR004089">
    <property type="entry name" value="MCPsignal_dom"/>
</dbReference>
<sequence>MKKSLKTKLISMFFIFILIPLLALGVTSSVMTSRSMQHATEEELRDITEQTAEIIKQNIESVNKYVQVLSYDADIATTAAGYNENTHEVYTYLVKLQEENKDQIGSLYITDEFGKEIMSTRNENSDIDLRDREYIQKALSGSFAQSEVILDKDNNEPIIAIAYPLVIDSKVVGTVCASINFDNISRQVSKLKIGENGYAYMVDKNGVFVSHPKKEKILSENIGDTDNNELKALVDQMKSGKSGEGYYTYEGKYKFVRFAPVNNWVVAVTADYEEYMSSVFSIRKITIITIILSLAIAVFLAYLITTKNIINPIKNLEDLMIKVGDGDLTVRANITTNDEIQVLGEYFNDMIEHQSNIIKHVRLGSEELTASSEELAASSEEISASTEHITDNIQGVAYNAQNQNKSIIETSEVLVQLSSLIQIAKNKVVTAKENSDNTMNAAKQGRIKVEETVGAIENISKVSSETQDVLQVLDDLSKKVSGIINTINNISSQTNLLALNASIEAARAGEHGKGFSVVADEVRKLAEQTNVESNEISSLVNEMVIQIEKAVSSMNIAKTAVENGVVVAKETDKSFIHIIDAVEQISDAVDQVVDVTKDEVASSDQIIQLIDSVATTTETTSESSQQVAAAAEEQSSIIQNLAASSEETSAMAVNLNSLVEKFKI</sequence>
<accession>A0ABY8EDF6</accession>
<dbReference type="Gene3D" id="6.10.340.10">
    <property type="match status" value="1"/>
</dbReference>
<keyword evidence="5 10" id="KW-1133">Transmembrane helix</keyword>
<dbReference type="Pfam" id="PF02743">
    <property type="entry name" value="dCache_1"/>
    <property type="match status" value="1"/>
</dbReference>
<keyword evidence="6 10" id="KW-0472">Membrane</keyword>
<dbReference type="SMART" id="SM00283">
    <property type="entry name" value="MA"/>
    <property type="match status" value="1"/>
</dbReference>
<evidence type="ECO:0000259" key="12">
    <source>
        <dbReference type="PROSITE" id="PS50885"/>
    </source>
</evidence>
<comment type="subcellular location">
    <subcellularLocation>
        <location evidence="1">Cell membrane</location>
        <topology evidence="1">Multi-pass membrane protein</topology>
    </subcellularLocation>
</comment>
<evidence type="ECO:0000256" key="1">
    <source>
        <dbReference type="ARBA" id="ARBA00004651"/>
    </source>
</evidence>
<dbReference type="CDD" id="cd12914">
    <property type="entry name" value="PDC1_DGC_like"/>
    <property type="match status" value="1"/>
</dbReference>
<dbReference type="CDD" id="cd06225">
    <property type="entry name" value="HAMP"/>
    <property type="match status" value="1"/>
</dbReference>
<evidence type="ECO:0000256" key="9">
    <source>
        <dbReference type="PROSITE-ProRule" id="PRU00284"/>
    </source>
</evidence>
<dbReference type="Pfam" id="PF00015">
    <property type="entry name" value="MCPsignal"/>
    <property type="match status" value="1"/>
</dbReference>
<dbReference type="EMBL" id="CP120733">
    <property type="protein sequence ID" value="WFD08880.1"/>
    <property type="molecule type" value="Genomic_DNA"/>
</dbReference>
<dbReference type="InterPro" id="IPR033479">
    <property type="entry name" value="dCache_1"/>
</dbReference>
<keyword evidence="3" id="KW-0145">Chemotaxis</keyword>
<keyword evidence="2" id="KW-1003">Cell membrane</keyword>
<feature type="domain" description="Methyl-accepting transducer" evidence="11">
    <location>
        <begin position="378"/>
        <end position="614"/>
    </location>
</feature>
<dbReference type="PANTHER" id="PTHR32089:SF112">
    <property type="entry name" value="LYSOZYME-LIKE PROTEIN-RELATED"/>
    <property type="match status" value="1"/>
</dbReference>
<dbReference type="RefSeq" id="WP_277730797.1">
    <property type="nucleotide sequence ID" value="NZ_CP120733.1"/>
</dbReference>
<dbReference type="PANTHER" id="PTHR32089">
    <property type="entry name" value="METHYL-ACCEPTING CHEMOTAXIS PROTEIN MCPB"/>
    <property type="match status" value="1"/>
</dbReference>
<dbReference type="InterPro" id="IPR029151">
    <property type="entry name" value="Sensor-like_sf"/>
</dbReference>
<evidence type="ECO:0000256" key="4">
    <source>
        <dbReference type="ARBA" id="ARBA00022692"/>
    </source>
</evidence>
<dbReference type="CDD" id="cd12912">
    <property type="entry name" value="PDC2_MCP_like"/>
    <property type="match status" value="1"/>
</dbReference>
<dbReference type="CDD" id="cd11386">
    <property type="entry name" value="MCP_signal"/>
    <property type="match status" value="1"/>
</dbReference>
<proteinExistence type="inferred from homology"/>
<evidence type="ECO:0000256" key="8">
    <source>
        <dbReference type="ARBA" id="ARBA00029447"/>
    </source>
</evidence>
<dbReference type="SMART" id="SM00304">
    <property type="entry name" value="HAMP"/>
    <property type="match status" value="1"/>
</dbReference>
<evidence type="ECO:0000256" key="3">
    <source>
        <dbReference type="ARBA" id="ARBA00022500"/>
    </source>
</evidence>
<dbReference type="Pfam" id="PF00672">
    <property type="entry name" value="HAMP"/>
    <property type="match status" value="1"/>
</dbReference>
<feature type="domain" description="HAMP" evidence="12">
    <location>
        <begin position="307"/>
        <end position="359"/>
    </location>
</feature>
<evidence type="ECO:0000256" key="7">
    <source>
        <dbReference type="ARBA" id="ARBA00023224"/>
    </source>
</evidence>
<dbReference type="Proteomes" id="UP001222800">
    <property type="component" value="Chromosome"/>
</dbReference>
<keyword evidence="7 9" id="KW-0807">Transducer</keyword>
<evidence type="ECO:0000256" key="2">
    <source>
        <dbReference type="ARBA" id="ARBA00022475"/>
    </source>
</evidence>
<dbReference type="PROSITE" id="PS50111">
    <property type="entry name" value="CHEMOTAXIS_TRANSDUC_2"/>
    <property type="match status" value="1"/>
</dbReference>
<dbReference type="PROSITE" id="PS50885">
    <property type="entry name" value="HAMP"/>
    <property type="match status" value="1"/>
</dbReference>
<name>A0ABY8EDF6_9FIRM</name>
<evidence type="ECO:0000256" key="6">
    <source>
        <dbReference type="ARBA" id="ARBA00023136"/>
    </source>
</evidence>
<reference evidence="13 14" key="1">
    <citation type="submission" date="2023-03" db="EMBL/GenBank/DDBJ databases">
        <title>Complete genome sequence of Tepidibacter sp. SWIR-1, isolated from a deep-sea hydrothermal vent.</title>
        <authorList>
            <person name="Li X."/>
        </authorList>
    </citation>
    <scope>NUCLEOTIDE SEQUENCE [LARGE SCALE GENOMIC DNA]</scope>
    <source>
        <strain evidence="13 14">SWIR-1</strain>
    </source>
</reference>
<protein>
    <submittedName>
        <fullName evidence="13">Methyl-accepting chemotaxis protein</fullName>
    </submittedName>
</protein>
<evidence type="ECO:0000313" key="14">
    <source>
        <dbReference type="Proteomes" id="UP001222800"/>
    </source>
</evidence>
<organism evidence="13 14">
    <name type="scientific">Tepidibacter hydrothermalis</name>
    <dbReference type="NCBI Taxonomy" id="3036126"/>
    <lineage>
        <taxon>Bacteria</taxon>
        <taxon>Bacillati</taxon>
        <taxon>Bacillota</taxon>
        <taxon>Clostridia</taxon>
        <taxon>Peptostreptococcales</taxon>
        <taxon>Peptostreptococcaceae</taxon>
        <taxon>Tepidibacter</taxon>
    </lineage>
</organism>
<evidence type="ECO:0000313" key="13">
    <source>
        <dbReference type="EMBL" id="WFD08880.1"/>
    </source>
</evidence>
<feature type="transmembrane region" description="Helical" evidence="10">
    <location>
        <begin position="285"/>
        <end position="304"/>
    </location>
</feature>
<evidence type="ECO:0000259" key="11">
    <source>
        <dbReference type="PROSITE" id="PS50111"/>
    </source>
</evidence>
<dbReference type="Gene3D" id="3.30.450.20">
    <property type="entry name" value="PAS domain"/>
    <property type="match status" value="1"/>
</dbReference>
<dbReference type="SUPFAM" id="SSF58104">
    <property type="entry name" value="Methyl-accepting chemotaxis protein (MCP) signaling domain"/>
    <property type="match status" value="1"/>
</dbReference>
<keyword evidence="14" id="KW-1185">Reference proteome</keyword>
<evidence type="ECO:0000256" key="5">
    <source>
        <dbReference type="ARBA" id="ARBA00022989"/>
    </source>
</evidence>